<evidence type="ECO:0000313" key="2">
    <source>
        <dbReference type="Proteomes" id="UP001144280"/>
    </source>
</evidence>
<dbReference type="Proteomes" id="UP001144280">
    <property type="component" value="Unassembled WGS sequence"/>
</dbReference>
<dbReference type="InterPro" id="IPR045674">
    <property type="entry name" value="DUF6196"/>
</dbReference>
<dbReference type="EMBL" id="BSDI01000106">
    <property type="protein sequence ID" value="GLI03856.1"/>
    <property type="molecule type" value="Genomic_DNA"/>
</dbReference>
<name>A0ABQ5RAU4_9ACTN</name>
<dbReference type="InterPro" id="IPR058595">
    <property type="entry name" value="Avidin-like"/>
</dbReference>
<accession>A0ABQ5RAU4</accession>
<protein>
    <submittedName>
        <fullName evidence="1">Uncharacterized protein</fullName>
    </submittedName>
</protein>
<comment type="caution">
    <text evidence="1">The sequence shown here is derived from an EMBL/GenBank/DDBJ whole genome shotgun (WGS) entry which is preliminary data.</text>
</comment>
<dbReference type="Pfam" id="PF19696">
    <property type="entry name" value="DUF6196"/>
    <property type="match status" value="1"/>
</dbReference>
<proteinExistence type="predicted"/>
<reference evidence="1" key="1">
    <citation type="submission" date="2022-12" db="EMBL/GenBank/DDBJ databases">
        <title>New Phytohabitans aurantiacus sp. RD004123 nov., an actinomycete isolated from soil.</title>
        <authorList>
            <person name="Triningsih D.W."/>
            <person name="Harunari E."/>
            <person name="Igarashi Y."/>
        </authorList>
    </citation>
    <scope>NUCLEOTIDE SEQUENCE</scope>
    <source>
        <strain evidence="1">RD004123</strain>
    </source>
</reference>
<organism evidence="1 2">
    <name type="scientific">Phytohabitans aurantiacus</name>
    <dbReference type="NCBI Taxonomy" id="3016789"/>
    <lineage>
        <taxon>Bacteria</taxon>
        <taxon>Bacillati</taxon>
        <taxon>Actinomycetota</taxon>
        <taxon>Actinomycetes</taxon>
        <taxon>Micromonosporales</taxon>
        <taxon>Micromonosporaceae</taxon>
    </lineage>
</organism>
<gene>
    <name evidence="1" type="ORF">Pa4123_91360</name>
</gene>
<sequence>MGKGISYAARMVSISHERPVESQRRLRSVLRAARLVHLPGSWCFQRIESHLPADALATVRDDDGWCALIPATADAAEQFGVTLTTFAPQLDNSGYVGWLATTIKQRLGSGVFVICGDNPRRGGIFDYLGYPLDIADAVRALIDELGQPIAADPLDLDLHVFEVVETSPTSAISRDTRFEFREQGGQVEAGYTGGEIVRGTLVGRREHDRVTTSYAQLGTDGRPRSGMATMHVEQTADGRLLLSEEYTWSDGTTGRNVLRSIEQSDAA</sequence>
<evidence type="ECO:0000313" key="1">
    <source>
        <dbReference type="EMBL" id="GLI03856.1"/>
    </source>
</evidence>
<keyword evidence="2" id="KW-1185">Reference proteome</keyword>
<dbReference type="Pfam" id="PF26421">
    <property type="entry name" value="Avidin_like"/>
    <property type="match status" value="1"/>
</dbReference>